<dbReference type="GO" id="GO:0005524">
    <property type="term" value="F:ATP binding"/>
    <property type="evidence" value="ECO:0007669"/>
    <property type="project" value="UniProtKB-KW"/>
</dbReference>
<dbReference type="SUPFAM" id="SSF52374">
    <property type="entry name" value="Nucleotidylyl transferase"/>
    <property type="match status" value="1"/>
</dbReference>
<evidence type="ECO:0000313" key="14">
    <source>
        <dbReference type="EMBL" id="CAG9333129.1"/>
    </source>
</evidence>
<keyword evidence="7 12" id="KW-0547">Nucleotide-binding</keyword>
<dbReference type="AlphaFoldDB" id="A0AAU9KII4"/>
<dbReference type="PANTHER" id="PTHR10055:SF1">
    <property type="entry name" value="TRYPTOPHAN--TRNA LIGASE, CYTOPLASMIC"/>
    <property type="match status" value="1"/>
</dbReference>
<dbReference type="FunFam" id="1.10.240.10:FF:000003">
    <property type="entry name" value="Tryptophan--tRNA ligase, cytoplasmic"/>
    <property type="match status" value="1"/>
</dbReference>
<accession>A0AAU9KII4</accession>
<dbReference type="CDD" id="cd00806">
    <property type="entry name" value="TrpRS_core"/>
    <property type="match status" value="1"/>
</dbReference>
<evidence type="ECO:0000256" key="4">
    <source>
        <dbReference type="ARBA" id="ARBA00013782"/>
    </source>
</evidence>
<dbReference type="PANTHER" id="PTHR10055">
    <property type="entry name" value="TRYPTOPHANYL-TRNA SYNTHETASE"/>
    <property type="match status" value="1"/>
</dbReference>
<feature type="region of interest" description="Disordered" evidence="13">
    <location>
        <begin position="1"/>
        <end position="33"/>
    </location>
</feature>
<dbReference type="EC" id="6.1.1.2" evidence="3"/>
<comment type="similarity">
    <text evidence="2 12">Belongs to the class-I aminoacyl-tRNA synthetase family.</text>
</comment>
<dbReference type="GO" id="GO:0005737">
    <property type="term" value="C:cytoplasm"/>
    <property type="evidence" value="ECO:0007669"/>
    <property type="project" value="UniProtKB-SubCell"/>
</dbReference>
<dbReference type="EMBL" id="CAJZBQ010000056">
    <property type="protein sequence ID" value="CAG9333129.1"/>
    <property type="molecule type" value="Genomic_DNA"/>
</dbReference>
<dbReference type="InterPro" id="IPR002306">
    <property type="entry name" value="Trp-tRNA-ligase"/>
</dbReference>
<dbReference type="InterPro" id="IPR001412">
    <property type="entry name" value="aa-tRNA-synth_I_CS"/>
</dbReference>
<evidence type="ECO:0000256" key="6">
    <source>
        <dbReference type="ARBA" id="ARBA00022598"/>
    </source>
</evidence>
<reference evidence="14" key="1">
    <citation type="submission" date="2021-09" db="EMBL/GenBank/DDBJ databases">
        <authorList>
            <consortium name="AG Swart"/>
            <person name="Singh M."/>
            <person name="Singh A."/>
            <person name="Seah K."/>
            <person name="Emmerich C."/>
        </authorList>
    </citation>
    <scope>NUCLEOTIDE SEQUENCE</scope>
    <source>
        <strain evidence="14">ATCC30299</strain>
    </source>
</reference>
<evidence type="ECO:0000256" key="2">
    <source>
        <dbReference type="ARBA" id="ARBA00005594"/>
    </source>
</evidence>
<dbReference type="InterPro" id="IPR014729">
    <property type="entry name" value="Rossmann-like_a/b/a_fold"/>
</dbReference>
<dbReference type="GO" id="GO:0004830">
    <property type="term" value="F:tryptophan-tRNA ligase activity"/>
    <property type="evidence" value="ECO:0007669"/>
    <property type="project" value="UniProtKB-EC"/>
</dbReference>
<evidence type="ECO:0000256" key="12">
    <source>
        <dbReference type="RuleBase" id="RU363036"/>
    </source>
</evidence>
<comment type="subcellular location">
    <subcellularLocation>
        <location evidence="1">Cytoplasm</location>
    </subcellularLocation>
</comment>
<evidence type="ECO:0000256" key="5">
    <source>
        <dbReference type="ARBA" id="ARBA00022490"/>
    </source>
</evidence>
<dbReference type="Gene3D" id="3.40.50.620">
    <property type="entry name" value="HUPs"/>
    <property type="match status" value="1"/>
</dbReference>
<evidence type="ECO:0000256" key="8">
    <source>
        <dbReference type="ARBA" id="ARBA00022840"/>
    </source>
</evidence>
<evidence type="ECO:0000313" key="15">
    <source>
        <dbReference type="Proteomes" id="UP001162131"/>
    </source>
</evidence>
<evidence type="ECO:0000256" key="9">
    <source>
        <dbReference type="ARBA" id="ARBA00022917"/>
    </source>
</evidence>
<keyword evidence="5" id="KW-0963">Cytoplasm</keyword>
<proteinExistence type="inferred from homology"/>
<sequence length="415" mass="47545">MEEGKEISEPKVESEAHQVSEGTETSEKKEDIVTPFNISAGDTGVDYDKLVAQFGCQYVVPEHVAQFEAITGRKAHHLLRRGIYFAHRDLDMILTRAREGKPWYLYTGRGPSSAALHLGHLIPFIFNKWLQDVFDVPICIQITDDEKYLYRPELSFDDVQGFARENIRDIIACGFDINKTFIFKDTDYIKQLYPNFIKMQKHITLNQIFGCFGFDGSDNVGKFAYPPLQAVPAFSNSFPHLFGTRTDIPCLIPEAIDQDPYFRMTRDVAPRIQYLKPAVLHAKFFPALQGLNTKMSASDENSAIYLTDTPDMIEKKIKSYAFSGGGRSLKEHREKGANLSVDVPFQYLSFFMEDDERLEEIRVKYGSGEMLTSEVKKDLITLLQNLVAEHQRKRAEVTDEIIDEFMRPRPLNIRL</sequence>
<name>A0AAU9KII4_9CILI</name>
<evidence type="ECO:0000256" key="1">
    <source>
        <dbReference type="ARBA" id="ARBA00004496"/>
    </source>
</evidence>
<dbReference type="Proteomes" id="UP001162131">
    <property type="component" value="Unassembled WGS sequence"/>
</dbReference>
<dbReference type="Pfam" id="PF00579">
    <property type="entry name" value="tRNA-synt_1b"/>
    <property type="match status" value="1"/>
</dbReference>
<keyword evidence="8 12" id="KW-0067">ATP-binding</keyword>
<feature type="compositionally biased region" description="Basic and acidic residues" evidence="13">
    <location>
        <begin position="1"/>
        <end position="18"/>
    </location>
</feature>
<evidence type="ECO:0000256" key="10">
    <source>
        <dbReference type="ARBA" id="ARBA00023146"/>
    </source>
</evidence>
<protein>
    <recommendedName>
        <fullName evidence="4">Tryptophan--tRNA ligase, cytoplasmic</fullName>
        <ecNumber evidence="3">6.1.1.2</ecNumber>
    </recommendedName>
    <alternativeName>
        <fullName evidence="11">Tryptophanyl-tRNA synthetase</fullName>
    </alternativeName>
</protein>
<keyword evidence="10 12" id="KW-0030">Aminoacyl-tRNA synthetase</keyword>
<keyword evidence="15" id="KW-1185">Reference proteome</keyword>
<evidence type="ECO:0000256" key="13">
    <source>
        <dbReference type="SAM" id="MobiDB-lite"/>
    </source>
</evidence>
<organism evidence="14 15">
    <name type="scientific">Blepharisma stoltei</name>
    <dbReference type="NCBI Taxonomy" id="1481888"/>
    <lineage>
        <taxon>Eukaryota</taxon>
        <taxon>Sar</taxon>
        <taxon>Alveolata</taxon>
        <taxon>Ciliophora</taxon>
        <taxon>Postciliodesmatophora</taxon>
        <taxon>Heterotrichea</taxon>
        <taxon>Heterotrichida</taxon>
        <taxon>Blepharismidae</taxon>
        <taxon>Blepharisma</taxon>
    </lineage>
</organism>
<dbReference type="PROSITE" id="PS00178">
    <property type="entry name" value="AA_TRNA_LIGASE_I"/>
    <property type="match status" value="1"/>
</dbReference>
<comment type="caution">
    <text evidence="14">The sequence shown here is derived from an EMBL/GenBank/DDBJ whole genome shotgun (WGS) entry which is preliminary data.</text>
</comment>
<dbReference type="PRINTS" id="PR01039">
    <property type="entry name" value="TRNASYNTHTRP"/>
</dbReference>
<keyword evidence="6 12" id="KW-0436">Ligase</keyword>
<gene>
    <name evidence="14" type="ORF">BSTOLATCC_MIC57949</name>
</gene>
<dbReference type="NCBIfam" id="TIGR00233">
    <property type="entry name" value="trpS"/>
    <property type="match status" value="1"/>
</dbReference>
<evidence type="ECO:0000256" key="3">
    <source>
        <dbReference type="ARBA" id="ARBA00013161"/>
    </source>
</evidence>
<evidence type="ECO:0000256" key="11">
    <source>
        <dbReference type="ARBA" id="ARBA00030268"/>
    </source>
</evidence>
<evidence type="ECO:0000256" key="7">
    <source>
        <dbReference type="ARBA" id="ARBA00022741"/>
    </source>
</evidence>
<dbReference type="FunFam" id="3.40.50.620:FF:000033">
    <property type="entry name" value="tryptophan--tRNA ligase, cytoplasmic"/>
    <property type="match status" value="1"/>
</dbReference>
<dbReference type="Gene3D" id="1.10.240.10">
    <property type="entry name" value="Tyrosyl-Transfer RNA Synthetase"/>
    <property type="match status" value="1"/>
</dbReference>
<dbReference type="InterPro" id="IPR002305">
    <property type="entry name" value="aa-tRNA-synth_Ic"/>
</dbReference>
<dbReference type="GO" id="GO:0006436">
    <property type="term" value="P:tryptophanyl-tRNA aminoacylation"/>
    <property type="evidence" value="ECO:0007669"/>
    <property type="project" value="InterPro"/>
</dbReference>
<keyword evidence="9 12" id="KW-0648">Protein biosynthesis</keyword>